<organism evidence="1 2">
    <name type="scientific">Rhododendron molle</name>
    <name type="common">Chinese azalea</name>
    <name type="synonym">Azalea mollis</name>
    <dbReference type="NCBI Taxonomy" id="49168"/>
    <lineage>
        <taxon>Eukaryota</taxon>
        <taxon>Viridiplantae</taxon>
        <taxon>Streptophyta</taxon>
        <taxon>Embryophyta</taxon>
        <taxon>Tracheophyta</taxon>
        <taxon>Spermatophyta</taxon>
        <taxon>Magnoliopsida</taxon>
        <taxon>eudicotyledons</taxon>
        <taxon>Gunneridae</taxon>
        <taxon>Pentapetalae</taxon>
        <taxon>asterids</taxon>
        <taxon>Ericales</taxon>
        <taxon>Ericaceae</taxon>
        <taxon>Ericoideae</taxon>
        <taxon>Rhodoreae</taxon>
        <taxon>Rhododendron</taxon>
    </lineage>
</organism>
<sequence>MILERTSCNYSKNTVGIEFGLNVFGRTLYFCHFYWGTKDRSFPVYESKLNEYCSGGRSYEASHQDCYWLATPTGFFLTIHFFPSTLGSQVAIHIVSGVRTTLRFRCQSGNDDLGTHELQLSEEFSWQFKPQIFYRTLFFCHFYWESKDRSFAVYDRKLAQQYCGGDDLGATYNCYWLATPSGFFISTDKTSWIKINDWTQP</sequence>
<reference evidence="1" key="1">
    <citation type="submission" date="2022-02" db="EMBL/GenBank/DDBJ databases">
        <title>Plant Genome Project.</title>
        <authorList>
            <person name="Zhang R.-G."/>
        </authorList>
    </citation>
    <scope>NUCLEOTIDE SEQUENCE</scope>
    <source>
        <strain evidence="1">AT1</strain>
    </source>
</reference>
<dbReference type="Proteomes" id="UP001062846">
    <property type="component" value="Chromosome 6"/>
</dbReference>
<gene>
    <name evidence="1" type="ORF">RHMOL_Rhmol06G0022600</name>
</gene>
<dbReference type="EMBL" id="CM046393">
    <property type="protein sequence ID" value="KAI8549408.1"/>
    <property type="molecule type" value="Genomic_DNA"/>
</dbReference>
<proteinExistence type="predicted"/>
<protein>
    <submittedName>
        <fullName evidence="1">Uncharacterized protein</fullName>
    </submittedName>
</protein>
<name>A0ACC0N7Y0_RHOML</name>
<accession>A0ACC0N7Y0</accession>
<evidence type="ECO:0000313" key="2">
    <source>
        <dbReference type="Proteomes" id="UP001062846"/>
    </source>
</evidence>
<comment type="caution">
    <text evidence="1">The sequence shown here is derived from an EMBL/GenBank/DDBJ whole genome shotgun (WGS) entry which is preliminary data.</text>
</comment>
<evidence type="ECO:0000313" key="1">
    <source>
        <dbReference type="EMBL" id="KAI8549408.1"/>
    </source>
</evidence>
<keyword evidence="2" id="KW-1185">Reference proteome</keyword>